<evidence type="ECO:0000313" key="2">
    <source>
        <dbReference type="Proteomes" id="UP000204221"/>
    </source>
</evidence>
<dbReference type="RefSeq" id="WP_093940131.1">
    <property type="nucleotide sequence ID" value="NZ_CP022521.1"/>
</dbReference>
<protein>
    <submittedName>
        <fullName evidence="1">Uncharacterized protein</fullName>
    </submittedName>
</protein>
<keyword evidence="2" id="KW-1185">Reference proteome</keyword>
<evidence type="ECO:0000313" key="1">
    <source>
        <dbReference type="EMBL" id="ASO18432.1"/>
    </source>
</evidence>
<dbReference type="KEGG" id="ahg:AHOG_03880"/>
<name>A0A221VY16_9PSEU</name>
<organism evidence="1 2">
    <name type="scientific">Actinoalloteichus hoggarensis</name>
    <dbReference type="NCBI Taxonomy" id="1470176"/>
    <lineage>
        <taxon>Bacteria</taxon>
        <taxon>Bacillati</taxon>
        <taxon>Actinomycetota</taxon>
        <taxon>Actinomycetes</taxon>
        <taxon>Pseudonocardiales</taxon>
        <taxon>Pseudonocardiaceae</taxon>
        <taxon>Actinoalloteichus</taxon>
    </lineage>
</organism>
<dbReference type="AlphaFoldDB" id="A0A221VY16"/>
<dbReference type="Proteomes" id="UP000204221">
    <property type="component" value="Chromosome"/>
</dbReference>
<reference evidence="1 2" key="1">
    <citation type="submission" date="2017-07" db="EMBL/GenBank/DDBJ databases">
        <title>Complete genome sequence of Actinoalloteichus hoggarensis DSM 45943, type strain of Actinoalloteichus hoggarensis.</title>
        <authorList>
            <person name="Ruckert C."/>
            <person name="Nouioui I."/>
            <person name="Willmese J."/>
            <person name="van Wezel G."/>
            <person name="Klenk H.-P."/>
            <person name="Kalinowski J."/>
            <person name="Zotchev S.B."/>
        </authorList>
    </citation>
    <scope>NUCLEOTIDE SEQUENCE [LARGE SCALE GENOMIC DNA]</scope>
    <source>
        <strain evidence="1 2">DSM 45943</strain>
    </source>
</reference>
<dbReference type="OrthoDB" id="140419at2"/>
<proteinExistence type="predicted"/>
<gene>
    <name evidence="1" type="ORF">AHOG_03880</name>
</gene>
<sequence>MDASRLVREYLLLGLRFDRLVEGFVDAYTGDPRLRRQVDDEPRPVPGVLAVQAARLRAELSSAGLAESRIRFLAAQLTALECSARRLAGEPVGFVDEVEACFQVRIAPGDQDAYRAAHVELDALLPGRGALSDRLGELRRRDEIPPRRLEGCVVELSEALRELVRGRYGLPDGERVEYQVVGGKPWSGFNHYLGDYRSKVVINADLGHRMAHLAHLVAHEPYPGHHTEHCRKEAGLLGGQGFAEHAVFLVNTPQCLMAEGLADLGLHALVGPGWGPWTAEIMADLGLRMEGELVERVETARAGLLGVRQDAALMLHDRGADEDEVVAFLRRWLLISDDRARQSLRFLADPLWRAYTTTYVEGARLLRGWLEWRPAAESVASRYLRLLDEAMVPESVRSETAAAERVNESDAGRW</sequence>
<dbReference type="EMBL" id="CP022521">
    <property type="protein sequence ID" value="ASO18432.1"/>
    <property type="molecule type" value="Genomic_DNA"/>
</dbReference>
<accession>A0A221VY16</accession>